<sequence length="42" mass="4566">MLAIAADSGADATYVMAVQLLRLLVILAILPLLARWLRRASD</sequence>
<keyword evidence="1" id="KW-0472">Membrane</keyword>
<protein>
    <recommendedName>
        <fullName evidence="4">AbrB family transcriptional regulator</fullName>
    </recommendedName>
</protein>
<name>A0ABX8EI27_9ACTN</name>
<feature type="transmembrane region" description="Helical" evidence="1">
    <location>
        <begin position="12"/>
        <end position="34"/>
    </location>
</feature>
<reference evidence="2 3" key="1">
    <citation type="submission" date="2021-05" db="EMBL/GenBank/DDBJ databases">
        <title>Complete genome of Nocardioides aquaticus KCTC 9944T isolated from meromictic and hypersaline Ekho Lake, Antarctica.</title>
        <authorList>
            <person name="Hwang K."/>
            <person name="Kim K.M."/>
            <person name="Choe H."/>
        </authorList>
    </citation>
    <scope>NUCLEOTIDE SEQUENCE [LARGE SCALE GENOMIC DNA]</scope>
    <source>
        <strain evidence="2 3">KCTC 9944</strain>
    </source>
</reference>
<evidence type="ECO:0000313" key="3">
    <source>
        <dbReference type="Proteomes" id="UP000679307"/>
    </source>
</evidence>
<accession>A0ABX8EI27</accession>
<proteinExistence type="predicted"/>
<keyword evidence="1" id="KW-1133">Transmembrane helix</keyword>
<gene>
    <name evidence="2" type="ORF">ENKNEFLB_02550</name>
</gene>
<keyword evidence="1" id="KW-0812">Transmembrane</keyword>
<dbReference type="Proteomes" id="UP000679307">
    <property type="component" value="Chromosome"/>
</dbReference>
<dbReference type="Pfam" id="PF05145">
    <property type="entry name" value="AbrB"/>
    <property type="match status" value="1"/>
</dbReference>
<dbReference type="EMBL" id="CP075371">
    <property type="protein sequence ID" value="QVT80159.1"/>
    <property type="molecule type" value="Genomic_DNA"/>
</dbReference>
<evidence type="ECO:0000313" key="2">
    <source>
        <dbReference type="EMBL" id="QVT80159.1"/>
    </source>
</evidence>
<keyword evidence="3" id="KW-1185">Reference proteome</keyword>
<organism evidence="2 3">
    <name type="scientific">Nocardioides aquaticus</name>
    <dbReference type="NCBI Taxonomy" id="160826"/>
    <lineage>
        <taxon>Bacteria</taxon>
        <taxon>Bacillati</taxon>
        <taxon>Actinomycetota</taxon>
        <taxon>Actinomycetes</taxon>
        <taxon>Propionibacteriales</taxon>
        <taxon>Nocardioidaceae</taxon>
        <taxon>Nocardioides</taxon>
    </lineage>
</organism>
<dbReference type="InterPro" id="IPR007820">
    <property type="entry name" value="AbrB_fam"/>
</dbReference>
<evidence type="ECO:0000256" key="1">
    <source>
        <dbReference type="SAM" id="Phobius"/>
    </source>
</evidence>
<evidence type="ECO:0008006" key="4">
    <source>
        <dbReference type="Google" id="ProtNLM"/>
    </source>
</evidence>